<feature type="domain" description="Methyl-accepting transducer" evidence="10">
    <location>
        <begin position="389"/>
        <end position="646"/>
    </location>
</feature>
<keyword evidence="2" id="KW-1003">Cell membrane</keyword>
<evidence type="ECO:0000259" key="10">
    <source>
        <dbReference type="PROSITE" id="PS50111"/>
    </source>
</evidence>
<evidence type="ECO:0000256" key="8">
    <source>
        <dbReference type="PROSITE-ProRule" id="PRU00284"/>
    </source>
</evidence>
<dbReference type="CDD" id="cd12914">
    <property type="entry name" value="PDC1_DGC_like"/>
    <property type="match status" value="1"/>
</dbReference>
<dbReference type="AlphaFoldDB" id="V2Y3P4"/>
<protein>
    <submittedName>
        <fullName evidence="11">Methyl-accepting chemotaxis protein signaling domain protein</fullName>
    </submittedName>
</protein>
<keyword evidence="6 9" id="KW-0472">Membrane</keyword>
<keyword evidence="5 9" id="KW-1133">Transmembrane helix</keyword>
<dbReference type="eggNOG" id="COG0840">
    <property type="taxonomic scope" value="Bacteria"/>
</dbReference>
<keyword evidence="7 8" id="KW-0807">Transducer</keyword>
<keyword evidence="3" id="KW-0145">Chemotaxis</keyword>
<gene>
    <name evidence="11" type="ORF">GCWU0000282_002465</name>
</gene>
<comment type="subcellular location">
    <subcellularLocation>
        <location evidence="1">Cell membrane</location>
        <topology evidence="1">Multi-pass membrane protein</topology>
    </subcellularLocation>
</comment>
<dbReference type="Gene3D" id="1.10.287.950">
    <property type="entry name" value="Methyl-accepting chemotaxis protein"/>
    <property type="match status" value="1"/>
</dbReference>
<accession>V2Y3P4</accession>
<dbReference type="PROSITE" id="PS50111">
    <property type="entry name" value="CHEMOTAXIS_TRANSDUC_2"/>
    <property type="match status" value="1"/>
</dbReference>
<feature type="transmembrane region" description="Helical" evidence="9">
    <location>
        <begin position="12"/>
        <end position="31"/>
    </location>
</feature>
<evidence type="ECO:0000313" key="11">
    <source>
        <dbReference type="EMBL" id="ESL02331.1"/>
    </source>
</evidence>
<comment type="caution">
    <text evidence="11">The sequence shown here is derived from an EMBL/GenBank/DDBJ whole genome shotgun (WGS) entry which is preliminary data.</text>
</comment>
<evidence type="ECO:0000256" key="4">
    <source>
        <dbReference type="ARBA" id="ARBA00022692"/>
    </source>
</evidence>
<dbReference type="PANTHER" id="PTHR32089:SF112">
    <property type="entry name" value="LYSOZYME-LIKE PROTEIN-RELATED"/>
    <property type="match status" value="1"/>
</dbReference>
<dbReference type="GO" id="GO:0005886">
    <property type="term" value="C:plasma membrane"/>
    <property type="evidence" value="ECO:0007669"/>
    <property type="project" value="UniProtKB-SubCell"/>
</dbReference>
<keyword evidence="4 9" id="KW-0812">Transmembrane</keyword>
<dbReference type="GO" id="GO:0006935">
    <property type="term" value="P:chemotaxis"/>
    <property type="evidence" value="ECO:0007669"/>
    <property type="project" value="UniProtKB-KW"/>
</dbReference>
<dbReference type="SUPFAM" id="SSF58104">
    <property type="entry name" value="Methyl-accepting chemotaxis protein (MCP) signaling domain"/>
    <property type="match status" value="1"/>
</dbReference>
<sequence length="675" mass="73426">MKKKGFKSIKTIIALGGFLIISLVCLIILLISSTMTKKAFKSQIESDMLFIAKQVSAKIVSDLETTESLVEELAHNPILSDDEFTQEDVTNFFEKRASESNFKMFLKIDKNGKGTNLDKSGATFDVADEEYFKQAMQGKTYTSSILENKVEGGKIIVIATPYYDVYNGEFLGVFAGIKSADLISNICKDFKWGNSGNVAVYDEKTNVIGAIDYSSVENGLNILEKAGSDTAYKEAAEFLKHHIDTGTDGIGTYELGSTKRVGAACNIPERNYVAIVAIDESEIYGSLNKLQLSLVLVTIILALLGVVLIYIRFARLLSRAFNNLKTDLEYISNYDLTQNPTKDYSYRRDEIGDIYNATLKLKENITSIISGISEHAQNTATTAEELTATAQSTASAANEVSQAVFNIAEGATGQAQDTQSVAENIDKSNVLLNNMSAISEELRKITELINKRKEEGSKSLSELVAVTNKSTNSAKEISEIILQTNDSAEQIQDASNMIQSISDQTNLLALNAAIEAARAGEAGKGFAVVAEEIRKLAEQSAGFTGEIKAIIQGLKEKTEKAVVTMDMASGFVSEQEEKLEETGEKFRQISEALEESENIVTEIESSTKKIVKNNEAITLVVENLSAIAEENAATTEETSAAVSTQVQSIEDITKASENLADIATGLQEEVAKFIV</sequence>
<evidence type="ECO:0000256" key="6">
    <source>
        <dbReference type="ARBA" id="ARBA00023136"/>
    </source>
</evidence>
<evidence type="ECO:0000313" key="12">
    <source>
        <dbReference type="Proteomes" id="UP000018227"/>
    </source>
</evidence>
<proteinExistence type="predicted"/>
<dbReference type="STRING" id="592026.GCWU0000282_002465"/>
<dbReference type="RefSeq" id="WP_023355325.1">
    <property type="nucleotide sequence ID" value="NZ_KI535369.1"/>
</dbReference>
<evidence type="ECO:0000256" key="5">
    <source>
        <dbReference type="ARBA" id="ARBA00022989"/>
    </source>
</evidence>
<keyword evidence="12" id="KW-1185">Reference proteome</keyword>
<evidence type="ECO:0000256" key="1">
    <source>
        <dbReference type="ARBA" id="ARBA00004651"/>
    </source>
</evidence>
<dbReference type="HOGENOM" id="CLU_000445_107_19_9"/>
<dbReference type="InterPro" id="IPR033479">
    <property type="entry name" value="dCache_1"/>
</dbReference>
<feature type="transmembrane region" description="Helical" evidence="9">
    <location>
        <begin position="290"/>
        <end position="311"/>
    </location>
</feature>
<evidence type="ECO:0000256" key="9">
    <source>
        <dbReference type="SAM" id="Phobius"/>
    </source>
</evidence>
<dbReference type="SMART" id="SM00283">
    <property type="entry name" value="MA"/>
    <property type="match status" value="1"/>
</dbReference>
<dbReference type="InterPro" id="IPR004089">
    <property type="entry name" value="MCPsignal_dom"/>
</dbReference>
<evidence type="ECO:0000256" key="2">
    <source>
        <dbReference type="ARBA" id="ARBA00022475"/>
    </source>
</evidence>
<reference evidence="11 12" key="1">
    <citation type="submission" date="2013-06" db="EMBL/GenBank/DDBJ databases">
        <authorList>
            <person name="Weinstock G."/>
            <person name="Sodergren E."/>
            <person name="Clifton S."/>
            <person name="Fulton L."/>
            <person name="Fulton B."/>
            <person name="Courtney L."/>
            <person name="Fronick C."/>
            <person name="Harrison M."/>
            <person name="Strong C."/>
            <person name="Farmer C."/>
            <person name="Delahaunty K."/>
            <person name="Markovic C."/>
            <person name="Hall O."/>
            <person name="Minx P."/>
            <person name="Tomlinson C."/>
            <person name="Mitreva M."/>
            <person name="Nelson J."/>
            <person name="Hou S."/>
            <person name="Wollam A."/>
            <person name="Pepin K.H."/>
            <person name="Johnson M."/>
            <person name="Bhonagiri V."/>
            <person name="Nash W.E."/>
            <person name="Warren W."/>
            <person name="Chinwalla A."/>
            <person name="Mardis E.R."/>
            <person name="Wilson R.K."/>
        </authorList>
    </citation>
    <scope>NUCLEOTIDE SEQUENCE [LARGE SCALE GENOMIC DNA]</scope>
    <source>
        <strain evidence="11 12">ATCC 51271</strain>
    </source>
</reference>
<evidence type="ECO:0000256" key="7">
    <source>
        <dbReference type="ARBA" id="ARBA00023224"/>
    </source>
</evidence>
<dbReference type="Pfam" id="PF00015">
    <property type="entry name" value="MCPsignal"/>
    <property type="match status" value="1"/>
</dbReference>
<dbReference type="OrthoDB" id="9814363at2"/>
<dbReference type="PANTHER" id="PTHR32089">
    <property type="entry name" value="METHYL-ACCEPTING CHEMOTAXIS PROTEIN MCPB"/>
    <property type="match status" value="1"/>
</dbReference>
<dbReference type="EMBL" id="ACIL03000016">
    <property type="protein sequence ID" value="ESL02331.1"/>
    <property type="molecule type" value="Genomic_DNA"/>
</dbReference>
<evidence type="ECO:0000256" key="3">
    <source>
        <dbReference type="ARBA" id="ARBA00022500"/>
    </source>
</evidence>
<dbReference type="SUPFAM" id="SSF103190">
    <property type="entry name" value="Sensory domain-like"/>
    <property type="match status" value="1"/>
</dbReference>
<dbReference type="GO" id="GO:0007165">
    <property type="term" value="P:signal transduction"/>
    <property type="evidence" value="ECO:0007669"/>
    <property type="project" value="UniProtKB-KW"/>
</dbReference>
<dbReference type="Pfam" id="PF02743">
    <property type="entry name" value="dCache_1"/>
    <property type="match status" value="1"/>
</dbReference>
<dbReference type="Proteomes" id="UP000018227">
    <property type="component" value="Unassembled WGS sequence"/>
</dbReference>
<name>V2Y3P4_9FIRM</name>
<organism evidence="11 12">
    <name type="scientific">Catonella morbi ATCC 51271</name>
    <dbReference type="NCBI Taxonomy" id="592026"/>
    <lineage>
        <taxon>Bacteria</taxon>
        <taxon>Bacillati</taxon>
        <taxon>Bacillota</taxon>
        <taxon>Clostridia</taxon>
        <taxon>Lachnospirales</taxon>
        <taxon>Lachnospiraceae</taxon>
        <taxon>Catonella</taxon>
    </lineage>
</organism>
<dbReference type="InterPro" id="IPR029151">
    <property type="entry name" value="Sensor-like_sf"/>
</dbReference>
<dbReference type="Gene3D" id="3.30.450.20">
    <property type="entry name" value="PAS domain"/>
    <property type="match status" value="1"/>
</dbReference>